<dbReference type="PANTHER" id="PTHR42862">
    <property type="entry name" value="DELTA-1-PYRROLINE-5-CARBOXYLATE DEHYDROGENASE 1, ISOFORM A-RELATED"/>
    <property type="match status" value="1"/>
</dbReference>
<name>A0ABZ2YUQ6_9BACT</name>
<feature type="domain" description="Aldehyde dehydrogenase" evidence="3">
    <location>
        <begin position="87"/>
        <end position="495"/>
    </location>
</feature>
<organism evidence="4 5">
    <name type="scientific">Chitinophaga pollutisoli</name>
    <dbReference type="NCBI Taxonomy" id="3133966"/>
    <lineage>
        <taxon>Bacteria</taxon>
        <taxon>Pseudomonadati</taxon>
        <taxon>Bacteroidota</taxon>
        <taxon>Chitinophagia</taxon>
        <taxon>Chitinophagales</taxon>
        <taxon>Chitinophagaceae</taxon>
        <taxon>Chitinophaga</taxon>
    </lineage>
</organism>
<dbReference type="Gene3D" id="3.40.309.10">
    <property type="entry name" value="Aldehyde Dehydrogenase, Chain A, domain 2"/>
    <property type="match status" value="1"/>
</dbReference>
<dbReference type="EMBL" id="CP149822">
    <property type="protein sequence ID" value="WZN43539.1"/>
    <property type="molecule type" value="Genomic_DNA"/>
</dbReference>
<dbReference type="RefSeq" id="WP_341838344.1">
    <property type="nucleotide sequence ID" value="NZ_CP149822.1"/>
</dbReference>
<dbReference type="InterPro" id="IPR016161">
    <property type="entry name" value="Ald_DH/histidinol_DH"/>
</dbReference>
<keyword evidence="2" id="KW-0520">NAD</keyword>
<evidence type="ECO:0000313" key="5">
    <source>
        <dbReference type="Proteomes" id="UP001485459"/>
    </source>
</evidence>
<keyword evidence="1" id="KW-0560">Oxidoreductase</keyword>
<reference evidence="5" key="1">
    <citation type="submission" date="2024-03" db="EMBL/GenBank/DDBJ databases">
        <title>Chitinophaga horti sp. nov., isolated from garden soil.</title>
        <authorList>
            <person name="Lee D.S."/>
            <person name="Han D.M."/>
            <person name="Baek J.H."/>
            <person name="Choi D.G."/>
            <person name="Jeon J.H."/>
            <person name="Jeon C.O."/>
        </authorList>
    </citation>
    <scope>NUCLEOTIDE SEQUENCE [LARGE SCALE GENOMIC DNA]</scope>
    <source>
        <strain evidence="5">GPA1</strain>
    </source>
</reference>
<dbReference type="NCBIfam" id="TIGR02288">
    <property type="entry name" value="PaaN_2"/>
    <property type="match status" value="1"/>
</dbReference>
<sequence>MLIAKHQNIIDNAVKANHERTFYSQYPEHPKAYGEAAPAQGEVAYKSLLNQPFPRLKQKVVENWYGEEVSPYTLEPLGISYPVISTEELVKAGKRAGQRWAQLSVADRAGILTETLEKIQHHFFEIAHATMHTTGQSFMMSFQASGPHANDRALEAIAMGYQQLQHFPGAQTWEKPMGKISVKLQKSFRPVPKGLGLVIGCSTFPVWNSLPGIYADLITGNPVIVKPHAKAVLPIAIVVAVIQQVLEENGQDPYTCQLAADSTRQPITKALCEHPDVHLIDYTGGSAFGNYVESLASQGKTVFTEKSGVNSVIIDSVQDIDAVMQNLAFSVSLYSGQMCTAPQNFFIPETGVKTPGGMLSFDEVAQKFTDAITALVNNPKMGAGTLGAVQNETTLQRAREAKQLGGKILLEGAPVTSEEFAGARTWSPVVVVVSAEDSHIFQQELFGPVVLLVKTKNTDDSIRLARQMASSHGAITCGAYATDESVMDKIADAMNSVFTPVSFNFTGFIWVNQHAAFSDFHVTGGNPAGNASFTTPEFVDKRFVWVGNRTYVS</sequence>
<dbReference type="InterPro" id="IPR016162">
    <property type="entry name" value="Ald_DH_N"/>
</dbReference>
<dbReference type="Pfam" id="PF00171">
    <property type="entry name" value="Aldedh"/>
    <property type="match status" value="1"/>
</dbReference>
<dbReference type="InterPro" id="IPR016163">
    <property type="entry name" value="Ald_DH_C"/>
</dbReference>
<proteinExistence type="predicted"/>
<dbReference type="InterPro" id="IPR015590">
    <property type="entry name" value="Aldehyde_DH_dom"/>
</dbReference>
<gene>
    <name evidence="4" type="primary">paaN</name>
    <name evidence="4" type="ORF">WJU16_10920</name>
</gene>
<keyword evidence="5" id="KW-1185">Reference proteome</keyword>
<protein>
    <submittedName>
        <fullName evidence="4">Phenylacetic acid degradation protein PaaN</fullName>
    </submittedName>
</protein>
<evidence type="ECO:0000256" key="2">
    <source>
        <dbReference type="ARBA" id="ARBA00023027"/>
    </source>
</evidence>
<evidence type="ECO:0000256" key="1">
    <source>
        <dbReference type="ARBA" id="ARBA00023002"/>
    </source>
</evidence>
<evidence type="ECO:0000313" key="4">
    <source>
        <dbReference type="EMBL" id="WZN43539.1"/>
    </source>
</evidence>
<dbReference type="SUPFAM" id="SSF53720">
    <property type="entry name" value="ALDH-like"/>
    <property type="match status" value="1"/>
</dbReference>
<dbReference type="InterPro" id="IPR011975">
    <property type="entry name" value="PaaN_2"/>
</dbReference>
<dbReference type="InterPro" id="IPR050485">
    <property type="entry name" value="Proline_metab_enzyme"/>
</dbReference>
<accession>A0ABZ2YUQ6</accession>
<dbReference type="PANTHER" id="PTHR42862:SF1">
    <property type="entry name" value="DELTA-1-PYRROLINE-5-CARBOXYLATE DEHYDROGENASE 2, ISOFORM A-RELATED"/>
    <property type="match status" value="1"/>
</dbReference>
<evidence type="ECO:0000259" key="3">
    <source>
        <dbReference type="Pfam" id="PF00171"/>
    </source>
</evidence>
<dbReference type="Gene3D" id="3.40.605.10">
    <property type="entry name" value="Aldehyde Dehydrogenase, Chain A, domain 1"/>
    <property type="match status" value="1"/>
</dbReference>
<dbReference type="Proteomes" id="UP001485459">
    <property type="component" value="Chromosome"/>
</dbReference>